<reference evidence="2 3" key="1">
    <citation type="journal article" date="2010" name="PLoS Genet.">
        <title>De novo assembly of a 40 Mb eukaryotic genome from short sequence reads: Sordaria macrospora, a model organism for fungal morphogenesis.</title>
        <authorList>
            <person name="Nowrousian M."/>
            <person name="Stajich J."/>
            <person name="Chu M."/>
            <person name="Engh I."/>
            <person name="Espagne E."/>
            <person name="Halliday K."/>
            <person name="Kamerewerd J."/>
            <person name="Kempken F."/>
            <person name="Knab B."/>
            <person name="Kuo H.C."/>
            <person name="Osiewacz H.D."/>
            <person name="Poeggeler S."/>
            <person name="Read N."/>
            <person name="Seiler S."/>
            <person name="Smith K."/>
            <person name="Zickler D."/>
            <person name="Kueck U."/>
            <person name="Freitag M."/>
        </authorList>
    </citation>
    <scope>NUCLEOTIDE SEQUENCE [LARGE SCALE GENOMIC DNA]</scope>
    <source>
        <strain evidence="3">ATCC MYA-333 / DSM 997 / K(L3346) / K-hell</strain>
        <tissue evidence="2">Mycelium</tissue>
    </source>
</reference>
<feature type="compositionally biased region" description="Basic and acidic residues" evidence="1">
    <location>
        <begin position="544"/>
        <end position="556"/>
    </location>
</feature>
<dbReference type="KEGG" id="smp:10803787"/>
<sequence>MPRYQDSGSNDAAALREACASLEKMKHNDEDQAKQEKLPRITIEMEKTLKDKERQQRYLDSHREPDLLTGLRSGESSRLNPLRRYKFFDKDNRRLIMSHDQDLYEPSRHPDLLLYDPSRPMPNLLLRLWGPPLSILVDILQYPPPPIAGSTQPFSFPKDWIHAQALFLDQELSSRRHPVYKYHFLTMDGLNSSSMPEDFMVMFARDIPPWIMRKMDNWRQYCEIGRHNQLNHYLLGWCWFWLQMEVTQRVDRIRMFVLEDEYERLKGKEGRERERERVRREMEEEEDETNPFRRFGLKKKEALGEARNFVERISGIGALWFPDSEKKGKFEKYIGDAIHPRYKLSGEGNTREYCVACNLSVVAGSGEEVLTALMANMIARAPCKNQENVTEENGGLPRLYPLVDAWIENLGKERAKAVKAKAAKLALTLFVIRKYLRWKKTPQGRDKWLSLDEEEKEEKKNTLPPARETRYLEPVPENSSWSSISPSRHPPNSSSSRHPPSSSSSSRNNRERESYSSKHAVPLSFYNLSNSQVSPAPAPIPSKMVRDHGTGTRKNSETSTAFVRTREYPSETWDFESGSDSETFEFDGDAATTHNRDGDGDGDNDDGDNDMEIMFIATWSHLSAVPEGLNLNLKGKEKLKEREEREKYRMERTRDMERYRHEGDSLVSSSKPSSSRPPRSERKSTDTRDFASGSDDDRKLDRERYRHEGGRHGPSSSSSRHTTRRNGGDRDRDRDRQRQRQSKRRGRES</sequence>
<feature type="compositionally biased region" description="Basic residues" evidence="1">
    <location>
        <begin position="739"/>
        <end position="749"/>
    </location>
</feature>
<feature type="compositionally biased region" description="Basic and acidic residues" evidence="1">
    <location>
        <begin position="726"/>
        <end position="738"/>
    </location>
</feature>
<dbReference type="GeneID" id="10803787"/>
<feature type="compositionally biased region" description="Basic and acidic residues" evidence="1">
    <location>
        <begin position="457"/>
        <end position="471"/>
    </location>
</feature>
<accession>F7W3R6</accession>
<feature type="compositionally biased region" description="Basic and acidic residues" evidence="1">
    <location>
        <begin position="23"/>
        <end position="39"/>
    </location>
</feature>
<feature type="region of interest" description="Disordered" evidence="1">
    <location>
        <begin position="532"/>
        <end position="610"/>
    </location>
</feature>
<comment type="caution">
    <text evidence="2">The sequence shown here is derived from an EMBL/GenBank/DDBJ whole genome shotgun (WGS) entry which is preliminary data.</text>
</comment>
<feature type="region of interest" description="Disordered" evidence="1">
    <location>
        <begin position="20"/>
        <end position="39"/>
    </location>
</feature>
<dbReference type="EMBL" id="CABT02000025">
    <property type="protein sequence ID" value="CCC12225.1"/>
    <property type="molecule type" value="Genomic_DNA"/>
</dbReference>
<evidence type="ECO:0000313" key="2">
    <source>
        <dbReference type="EMBL" id="CCC12225.1"/>
    </source>
</evidence>
<feature type="compositionally biased region" description="Low complexity" evidence="1">
    <location>
        <begin position="474"/>
        <end position="507"/>
    </location>
</feature>
<gene>
    <name evidence="2" type="ORF">SMAC_05299</name>
</gene>
<dbReference type="eggNOG" id="ENOG502T5YS">
    <property type="taxonomic scope" value="Eukaryota"/>
</dbReference>
<feature type="compositionally biased region" description="Basic and acidic residues" evidence="1">
    <location>
        <begin position="678"/>
        <end position="711"/>
    </location>
</feature>
<feature type="compositionally biased region" description="Acidic residues" evidence="1">
    <location>
        <begin position="573"/>
        <end position="588"/>
    </location>
</feature>
<protein>
    <submittedName>
        <fullName evidence="2">WGS project CABT00000000 data, contig 2.25</fullName>
    </submittedName>
</protein>
<name>F7W3R6_SORMK</name>
<evidence type="ECO:0000313" key="3">
    <source>
        <dbReference type="Proteomes" id="UP000001881"/>
    </source>
</evidence>
<dbReference type="VEuPathDB" id="FungiDB:SMAC_05299"/>
<keyword evidence="3" id="KW-1185">Reference proteome</keyword>
<evidence type="ECO:0000256" key="1">
    <source>
        <dbReference type="SAM" id="MobiDB-lite"/>
    </source>
</evidence>
<dbReference type="Proteomes" id="UP000001881">
    <property type="component" value="Unassembled WGS sequence"/>
</dbReference>
<feature type="compositionally biased region" description="Acidic residues" evidence="1">
    <location>
        <begin position="600"/>
        <end position="610"/>
    </location>
</feature>
<dbReference type="AlphaFoldDB" id="F7W3R6"/>
<feature type="compositionally biased region" description="Basic and acidic residues" evidence="1">
    <location>
        <begin position="634"/>
        <end position="664"/>
    </location>
</feature>
<feature type="region of interest" description="Disordered" evidence="1">
    <location>
        <begin position="634"/>
        <end position="749"/>
    </location>
</feature>
<proteinExistence type="predicted"/>
<dbReference type="OMA" id="GNTREYC"/>
<feature type="compositionally biased region" description="Basic and acidic residues" evidence="1">
    <location>
        <begin position="52"/>
        <end position="66"/>
    </location>
</feature>
<dbReference type="OrthoDB" id="3786931at2759"/>
<organism evidence="2 3">
    <name type="scientific">Sordaria macrospora (strain ATCC MYA-333 / DSM 997 / K(L3346) / K-hell)</name>
    <dbReference type="NCBI Taxonomy" id="771870"/>
    <lineage>
        <taxon>Eukaryota</taxon>
        <taxon>Fungi</taxon>
        <taxon>Dikarya</taxon>
        <taxon>Ascomycota</taxon>
        <taxon>Pezizomycotina</taxon>
        <taxon>Sordariomycetes</taxon>
        <taxon>Sordariomycetidae</taxon>
        <taxon>Sordariales</taxon>
        <taxon>Sordariaceae</taxon>
        <taxon>Sordaria</taxon>
    </lineage>
</organism>
<feature type="compositionally biased region" description="Low complexity" evidence="1">
    <location>
        <begin position="668"/>
        <end position="677"/>
    </location>
</feature>
<dbReference type="HOGENOM" id="CLU_360589_0_0_1"/>
<dbReference type="InParanoid" id="F7W3R6"/>
<feature type="region of interest" description="Disordered" evidence="1">
    <location>
        <begin position="52"/>
        <end position="75"/>
    </location>
</feature>
<feature type="region of interest" description="Disordered" evidence="1">
    <location>
        <begin position="453"/>
        <end position="518"/>
    </location>
</feature>